<sequence length="57" mass="6853">MESWQMCIHAFVAFFKNISVFFEKEFTEHICFLPWQWHAQLLSIISCNFSSYESLTV</sequence>
<dbReference type="AlphaFoldDB" id="A0A2P2QU97"/>
<protein>
    <submittedName>
        <fullName evidence="1">Uncharacterized protein</fullName>
    </submittedName>
</protein>
<reference evidence="1" key="1">
    <citation type="submission" date="2018-02" db="EMBL/GenBank/DDBJ databases">
        <title>Rhizophora mucronata_Transcriptome.</title>
        <authorList>
            <person name="Meera S.P."/>
            <person name="Sreeshan A."/>
            <person name="Augustine A."/>
        </authorList>
    </citation>
    <scope>NUCLEOTIDE SEQUENCE</scope>
    <source>
        <tissue evidence="1">Leaf</tissue>
    </source>
</reference>
<name>A0A2P2QU97_RHIMU</name>
<accession>A0A2P2QU97</accession>
<organism evidence="1">
    <name type="scientific">Rhizophora mucronata</name>
    <name type="common">Asiatic mangrove</name>
    <dbReference type="NCBI Taxonomy" id="61149"/>
    <lineage>
        <taxon>Eukaryota</taxon>
        <taxon>Viridiplantae</taxon>
        <taxon>Streptophyta</taxon>
        <taxon>Embryophyta</taxon>
        <taxon>Tracheophyta</taxon>
        <taxon>Spermatophyta</taxon>
        <taxon>Magnoliopsida</taxon>
        <taxon>eudicotyledons</taxon>
        <taxon>Gunneridae</taxon>
        <taxon>Pentapetalae</taxon>
        <taxon>rosids</taxon>
        <taxon>fabids</taxon>
        <taxon>Malpighiales</taxon>
        <taxon>Rhizophoraceae</taxon>
        <taxon>Rhizophora</taxon>
    </lineage>
</organism>
<dbReference type="EMBL" id="GGEC01090108">
    <property type="protein sequence ID" value="MBX70592.1"/>
    <property type="molecule type" value="Transcribed_RNA"/>
</dbReference>
<proteinExistence type="predicted"/>
<evidence type="ECO:0000313" key="1">
    <source>
        <dbReference type="EMBL" id="MBX70592.1"/>
    </source>
</evidence>